<dbReference type="Gene3D" id="2.30.40.10">
    <property type="entry name" value="Urease, subunit C, domain 1"/>
    <property type="match status" value="1"/>
</dbReference>
<dbReference type="InterPro" id="IPR033932">
    <property type="entry name" value="YtcJ-like"/>
</dbReference>
<reference evidence="3" key="2">
    <citation type="submission" date="2016-02" db="EMBL/GenBank/DDBJ databases">
        <title>Draft genome sequence of five rapidly growing Mycobacterium species.</title>
        <authorList>
            <person name="Katahira K."/>
            <person name="Gotou Y."/>
            <person name="Iida K."/>
            <person name="Ogura Y."/>
            <person name="Hayashi T."/>
        </authorList>
    </citation>
    <scope>NUCLEOTIDE SEQUENCE [LARGE SCALE GENOMIC DNA]</scope>
    <source>
        <strain evidence="3">JCM15654</strain>
    </source>
</reference>
<evidence type="ECO:0000313" key="2">
    <source>
        <dbReference type="EMBL" id="GAS87726.1"/>
    </source>
</evidence>
<dbReference type="GO" id="GO:0016810">
    <property type="term" value="F:hydrolase activity, acting on carbon-nitrogen (but not peptide) bonds"/>
    <property type="evidence" value="ECO:0007669"/>
    <property type="project" value="InterPro"/>
</dbReference>
<dbReference type="Pfam" id="PF07969">
    <property type="entry name" value="Amidohydro_3"/>
    <property type="match status" value="1"/>
</dbReference>
<dbReference type="Gene3D" id="3.10.310.70">
    <property type="match status" value="1"/>
</dbReference>
<protein>
    <submittedName>
        <fullName evidence="2">Amidohydrolase family protein</fullName>
    </submittedName>
</protein>
<dbReference type="CDD" id="cd01300">
    <property type="entry name" value="YtcJ_like"/>
    <property type="match status" value="1"/>
</dbReference>
<proteinExistence type="predicted"/>
<dbReference type="SUPFAM" id="SSF51338">
    <property type="entry name" value="Composite domain of metallo-dependent hydrolases"/>
    <property type="match status" value="1"/>
</dbReference>
<dbReference type="RefSeq" id="WP_062828504.1">
    <property type="nucleotide sequence ID" value="NZ_BCSX01000019.1"/>
</dbReference>
<dbReference type="Proteomes" id="UP000069620">
    <property type="component" value="Unassembled WGS sequence"/>
</dbReference>
<dbReference type="InterPro" id="IPR011059">
    <property type="entry name" value="Metal-dep_hydrolase_composite"/>
</dbReference>
<reference evidence="3" key="1">
    <citation type="journal article" date="2016" name="Genome Announc.">
        <title>Draft Genome Sequences of Five Rapidly Growing Mycobacterium Species, M. thermoresistibile, M. fortuitum subsp. acetamidolyticum, M. canariasense, M. brisbanense, and M. novocastrense.</title>
        <authorList>
            <person name="Katahira K."/>
            <person name="Ogura Y."/>
            <person name="Gotoh Y."/>
            <person name="Hayashi T."/>
        </authorList>
    </citation>
    <scope>NUCLEOTIDE SEQUENCE [LARGE SCALE GENOMIC DNA]</scope>
    <source>
        <strain evidence="3">JCM15654</strain>
    </source>
</reference>
<gene>
    <name evidence="2" type="ORF">RMCB_1822</name>
</gene>
<dbReference type="Gene3D" id="3.20.20.140">
    <property type="entry name" value="Metal-dependent hydrolases"/>
    <property type="match status" value="1"/>
</dbReference>
<keyword evidence="3" id="KW-1185">Reference proteome</keyword>
<dbReference type="STRING" id="146020.RMCB_1822"/>
<accession>A0A100VXI3</accession>
<evidence type="ECO:0000259" key="1">
    <source>
        <dbReference type="Pfam" id="PF07969"/>
    </source>
</evidence>
<keyword evidence="2" id="KW-0378">Hydrolase</keyword>
<dbReference type="PANTHER" id="PTHR22642:SF2">
    <property type="entry name" value="PROTEIN LONG AFTER FAR-RED 3"/>
    <property type="match status" value="1"/>
</dbReference>
<dbReference type="EMBL" id="BCSX01000019">
    <property type="protein sequence ID" value="GAS87726.1"/>
    <property type="molecule type" value="Genomic_DNA"/>
</dbReference>
<organism evidence="2 3">
    <name type="scientific">Mycolicibacterium brisbanense</name>
    <dbReference type="NCBI Taxonomy" id="146020"/>
    <lineage>
        <taxon>Bacteria</taxon>
        <taxon>Bacillati</taxon>
        <taxon>Actinomycetota</taxon>
        <taxon>Actinomycetes</taxon>
        <taxon>Mycobacteriales</taxon>
        <taxon>Mycobacteriaceae</taxon>
        <taxon>Mycolicibacterium</taxon>
    </lineage>
</organism>
<dbReference type="SUPFAM" id="SSF51556">
    <property type="entry name" value="Metallo-dependent hydrolases"/>
    <property type="match status" value="1"/>
</dbReference>
<dbReference type="OrthoDB" id="3173428at2"/>
<dbReference type="AlphaFoldDB" id="A0A100VXI3"/>
<name>A0A100VXI3_9MYCO</name>
<dbReference type="InterPro" id="IPR013108">
    <property type="entry name" value="Amidohydro_3"/>
</dbReference>
<feature type="domain" description="Amidohydrolase 3" evidence="1">
    <location>
        <begin position="49"/>
        <end position="533"/>
    </location>
</feature>
<evidence type="ECO:0000313" key="3">
    <source>
        <dbReference type="Proteomes" id="UP000069620"/>
    </source>
</evidence>
<comment type="caution">
    <text evidence="2">The sequence shown here is derived from an EMBL/GenBank/DDBJ whole genome shotgun (WGS) entry which is preliminary data.</text>
</comment>
<sequence length="535" mass="57810">MSNTERTLFVDAELPLTGTTDRWGILVEDHHISAVVPMADVPSTLGVHVIDVAGAAVLPGMTDAHVHAVESGVELMRCDLSDAVSRDDALATIARYVTDNPDADWIVGRGWSLSHFRHMGTMLESLDSITGARPAYLSNRDGHSAWVNSAALRLAGITADLADPPGGRIERLPDGSPAGLLHESAMQLVSDLLPQLDDRARMAGLLAAQSRLLSLGVTGWQEAIVGDFVPTTDVLSVYRRAADTGELLTRVTGNLWVPRTEFSDCVETFVGLRAEVPATSRFQLTGAKIMYDGVCETFTAAVSVPYRTGTEYPTGLTFFDKSELQPIVIALDRAGFDLHFHAIGDRAVADTVEMLEATDGTGRRHQIAHLQLTNPGLIQRMAAKGIIANIQPFWAQNDDQMTDMALPYLPAELFAHQYEFATMAHCGVQLANGSDWPVSSPNPFDQIHVAVNRSYPGSGDTFFPAERLTRRDALVAGTAGSAYASRQESVRGSLSPGLEADLVVLEGPLSNVADDDLHTVRVAQTYVNGQRVFER</sequence>
<dbReference type="InterPro" id="IPR032466">
    <property type="entry name" value="Metal_Hydrolase"/>
</dbReference>
<dbReference type="PANTHER" id="PTHR22642">
    <property type="entry name" value="IMIDAZOLONEPROPIONASE"/>
    <property type="match status" value="1"/>
</dbReference>